<dbReference type="AlphaFoldDB" id="A0A1F8FXN6"/>
<dbReference type="EMBL" id="MGJZ01000013">
    <property type="protein sequence ID" value="OGN17328.1"/>
    <property type="molecule type" value="Genomic_DNA"/>
</dbReference>
<dbReference type="PANTHER" id="PTHR12677:SF59">
    <property type="entry name" value="GOLGI APPARATUS MEMBRANE PROTEIN TVP38-RELATED"/>
    <property type="match status" value="1"/>
</dbReference>
<protein>
    <recommendedName>
        <fullName evidence="6">TVP38/TMEM64 family membrane protein</fullName>
    </recommendedName>
</protein>
<feature type="transmembrane region" description="Helical" evidence="6">
    <location>
        <begin position="173"/>
        <end position="191"/>
    </location>
</feature>
<keyword evidence="5 6" id="KW-0472">Membrane</keyword>
<proteinExistence type="inferred from homology"/>
<evidence type="ECO:0000256" key="5">
    <source>
        <dbReference type="ARBA" id="ARBA00023136"/>
    </source>
</evidence>
<feature type="transmembrane region" description="Helical" evidence="6">
    <location>
        <begin position="119"/>
        <end position="143"/>
    </location>
</feature>
<evidence type="ECO:0000256" key="2">
    <source>
        <dbReference type="ARBA" id="ARBA00022475"/>
    </source>
</evidence>
<feature type="transmembrane region" description="Helical" evidence="6">
    <location>
        <begin position="39"/>
        <end position="63"/>
    </location>
</feature>
<evidence type="ECO:0000256" key="1">
    <source>
        <dbReference type="ARBA" id="ARBA00004651"/>
    </source>
</evidence>
<dbReference type="GO" id="GO:0005886">
    <property type="term" value="C:plasma membrane"/>
    <property type="evidence" value="ECO:0007669"/>
    <property type="project" value="UniProtKB-SubCell"/>
</dbReference>
<keyword evidence="3 6" id="KW-0812">Transmembrane</keyword>
<comment type="caution">
    <text evidence="8">The sequence shown here is derived from an EMBL/GenBank/DDBJ whole genome shotgun (WGS) entry which is preliminary data.</text>
</comment>
<evidence type="ECO:0000256" key="3">
    <source>
        <dbReference type="ARBA" id="ARBA00022692"/>
    </source>
</evidence>
<dbReference type="Pfam" id="PF09335">
    <property type="entry name" value="VTT_dom"/>
    <property type="match status" value="1"/>
</dbReference>
<feature type="transmembrane region" description="Helical" evidence="6">
    <location>
        <begin position="70"/>
        <end position="91"/>
    </location>
</feature>
<comment type="similarity">
    <text evidence="6">Belongs to the TVP38/TMEM64 family.</text>
</comment>
<organism evidence="8 9">
    <name type="scientific">Candidatus Yanofskybacteria bacterium RIFCSPHIGHO2_02_FULL_50_12</name>
    <dbReference type="NCBI Taxonomy" id="1802685"/>
    <lineage>
        <taxon>Bacteria</taxon>
        <taxon>Candidatus Yanofskyibacteriota</taxon>
    </lineage>
</organism>
<reference evidence="8 9" key="1">
    <citation type="journal article" date="2016" name="Nat. Commun.">
        <title>Thousands of microbial genomes shed light on interconnected biogeochemical processes in an aquifer system.</title>
        <authorList>
            <person name="Anantharaman K."/>
            <person name="Brown C.T."/>
            <person name="Hug L.A."/>
            <person name="Sharon I."/>
            <person name="Castelle C.J."/>
            <person name="Probst A.J."/>
            <person name="Thomas B.C."/>
            <person name="Singh A."/>
            <person name="Wilkins M.J."/>
            <person name="Karaoz U."/>
            <person name="Brodie E.L."/>
            <person name="Williams K.H."/>
            <person name="Hubbard S.S."/>
            <person name="Banfield J.F."/>
        </authorList>
    </citation>
    <scope>NUCLEOTIDE SEQUENCE [LARGE SCALE GENOMIC DNA]</scope>
</reference>
<keyword evidence="2 6" id="KW-1003">Cell membrane</keyword>
<keyword evidence="4 6" id="KW-1133">Transmembrane helix</keyword>
<evidence type="ECO:0000313" key="8">
    <source>
        <dbReference type="EMBL" id="OGN17328.1"/>
    </source>
</evidence>
<name>A0A1F8FXN6_9BACT</name>
<sequence length="199" mass="22192">MRFTILGLAAAFVAVAYFSYAYFDALEDFALAHPVAGPFIFISIEIIDVVFAPGSTLALVPIAGRLWGPWLGTLFTMIGWVAGSFLAFFFAHRFGRPWVRRLVSARKLESIRRILPKHLFWGVVFFRLVLPLDVTSYAIGLFTPINYRKYLTATAIGVAPGAFFLSFLGTLPLLYQAVLFSAAVIITYFYIRRTGLMGS</sequence>
<gene>
    <name evidence="8" type="ORF">A3C88_01610</name>
</gene>
<dbReference type="Proteomes" id="UP000178117">
    <property type="component" value="Unassembled WGS sequence"/>
</dbReference>
<dbReference type="STRING" id="1802685.A3C88_01610"/>
<feature type="transmembrane region" description="Helical" evidence="6">
    <location>
        <begin position="150"/>
        <end position="167"/>
    </location>
</feature>
<dbReference type="PANTHER" id="PTHR12677">
    <property type="entry name" value="GOLGI APPARATUS MEMBRANE PROTEIN TVP38-RELATED"/>
    <property type="match status" value="1"/>
</dbReference>
<evidence type="ECO:0000313" key="9">
    <source>
        <dbReference type="Proteomes" id="UP000178117"/>
    </source>
</evidence>
<evidence type="ECO:0000256" key="6">
    <source>
        <dbReference type="RuleBase" id="RU366058"/>
    </source>
</evidence>
<feature type="domain" description="VTT" evidence="7">
    <location>
        <begin position="59"/>
        <end position="170"/>
    </location>
</feature>
<evidence type="ECO:0000259" key="7">
    <source>
        <dbReference type="Pfam" id="PF09335"/>
    </source>
</evidence>
<accession>A0A1F8FXN6</accession>
<dbReference type="InterPro" id="IPR032816">
    <property type="entry name" value="VTT_dom"/>
</dbReference>
<evidence type="ECO:0000256" key="4">
    <source>
        <dbReference type="ARBA" id="ARBA00022989"/>
    </source>
</evidence>
<dbReference type="InterPro" id="IPR015414">
    <property type="entry name" value="TMEM64"/>
</dbReference>
<comment type="subcellular location">
    <subcellularLocation>
        <location evidence="1 6">Cell membrane</location>
        <topology evidence="1 6">Multi-pass membrane protein</topology>
    </subcellularLocation>
</comment>